<feature type="domain" description="BHLH" evidence="4">
    <location>
        <begin position="100"/>
        <end position="149"/>
    </location>
</feature>
<sequence length="215" mass="24722">MDPFPFHLQGDDEYQEYLNLAFSPPESFDLLPAISTPQLPPPQSAFVDYRTFNAEISSQSWGCRQQQSGGQNMHRRVIRFLRSIPMATRQESLRDEPEVRKELRHLMRERERRERLSRGFADLRYMLSTRSKGDKNSVIQATAGYLKELKGVSDELQKRNEELAEMVGVNQGKNVAIAEVERAMECALREAEKRSHTLSSQQCKFSLSCIVENAP</sequence>
<dbReference type="InterPro" id="IPR011598">
    <property type="entry name" value="bHLH_dom"/>
</dbReference>
<evidence type="ECO:0000256" key="1">
    <source>
        <dbReference type="ARBA" id="ARBA00005510"/>
    </source>
</evidence>
<evidence type="ECO:0000313" key="6">
    <source>
        <dbReference type="Proteomes" id="UP000797356"/>
    </source>
</evidence>
<evidence type="ECO:0000256" key="3">
    <source>
        <dbReference type="ARBA" id="ARBA00023163"/>
    </source>
</evidence>
<dbReference type="PANTHER" id="PTHR46665">
    <property type="entry name" value="TRANSCRIPTION FACTOR BHLH041-RELATED-RELATED"/>
    <property type="match status" value="1"/>
</dbReference>
<dbReference type="SMART" id="SM00353">
    <property type="entry name" value="HLH"/>
    <property type="match status" value="1"/>
</dbReference>
<dbReference type="OrthoDB" id="642552at2759"/>
<dbReference type="Proteomes" id="UP000797356">
    <property type="component" value="Chromosome 14"/>
</dbReference>
<evidence type="ECO:0000256" key="2">
    <source>
        <dbReference type="ARBA" id="ARBA00023015"/>
    </source>
</evidence>
<reference evidence="5" key="2">
    <citation type="submission" date="2019-07" db="EMBL/GenBank/DDBJ databases">
        <authorList>
            <person name="Yang Y."/>
            <person name="Bocs S."/>
            <person name="Baudouin L."/>
        </authorList>
    </citation>
    <scope>NUCLEOTIDE SEQUENCE</scope>
    <source>
        <tissue evidence="5">Spear leaf of Hainan Tall coconut</tissue>
    </source>
</reference>
<dbReference type="SUPFAM" id="SSF47459">
    <property type="entry name" value="HLH, helix-loop-helix DNA-binding domain"/>
    <property type="match status" value="1"/>
</dbReference>
<accession>A0A8K0IW79</accession>
<keyword evidence="6" id="KW-1185">Reference proteome</keyword>
<name>A0A8K0IW79_COCNU</name>
<evidence type="ECO:0000259" key="4">
    <source>
        <dbReference type="PROSITE" id="PS50888"/>
    </source>
</evidence>
<dbReference type="Pfam" id="PF00010">
    <property type="entry name" value="HLH"/>
    <property type="match status" value="1"/>
</dbReference>
<dbReference type="InterPro" id="IPR036638">
    <property type="entry name" value="HLH_DNA-bd_sf"/>
</dbReference>
<proteinExistence type="inferred from homology"/>
<organism evidence="5 6">
    <name type="scientific">Cocos nucifera</name>
    <name type="common">Coconut palm</name>
    <dbReference type="NCBI Taxonomy" id="13894"/>
    <lineage>
        <taxon>Eukaryota</taxon>
        <taxon>Viridiplantae</taxon>
        <taxon>Streptophyta</taxon>
        <taxon>Embryophyta</taxon>
        <taxon>Tracheophyta</taxon>
        <taxon>Spermatophyta</taxon>
        <taxon>Magnoliopsida</taxon>
        <taxon>Liliopsida</taxon>
        <taxon>Arecaceae</taxon>
        <taxon>Arecoideae</taxon>
        <taxon>Cocoseae</taxon>
        <taxon>Attaleinae</taxon>
        <taxon>Cocos</taxon>
    </lineage>
</organism>
<dbReference type="PROSITE" id="PS50888">
    <property type="entry name" value="BHLH"/>
    <property type="match status" value="1"/>
</dbReference>
<dbReference type="EMBL" id="CM017885">
    <property type="protein sequence ID" value="KAG1368721.1"/>
    <property type="molecule type" value="Genomic_DNA"/>
</dbReference>
<keyword evidence="2" id="KW-0805">Transcription regulation</keyword>
<gene>
    <name evidence="5" type="ORF">COCNU_14G011890</name>
</gene>
<dbReference type="AlphaFoldDB" id="A0A8K0IW79"/>
<protein>
    <submittedName>
        <fullName evidence="5">Transcription factor BHLH148</fullName>
    </submittedName>
</protein>
<dbReference type="GO" id="GO:0046983">
    <property type="term" value="F:protein dimerization activity"/>
    <property type="evidence" value="ECO:0007669"/>
    <property type="project" value="InterPro"/>
</dbReference>
<evidence type="ECO:0000313" key="5">
    <source>
        <dbReference type="EMBL" id="KAG1368721.1"/>
    </source>
</evidence>
<dbReference type="Gene3D" id="4.10.280.10">
    <property type="entry name" value="Helix-loop-helix DNA-binding domain"/>
    <property type="match status" value="1"/>
</dbReference>
<dbReference type="PANTHER" id="PTHR46665:SF6">
    <property type="entry name" value="TRANSCRIPTION FACTOR BHLH92"/>
    <property type="match status" value="1"/>
</dbReference>
<dbReference type="InterPro" id="IPR044658">
    <property type="entry name" value="bHLH92/bHLH041-like"/>
</dbReference>
<reference evidence="5" key="1">
    <citation type="journal article" date="2017" name="Gigascience">
        <title>The genome draft of coconut (Cocos nucifera).</title>
        <authorList>
            <person name="Xiao Y."/>
            <person name="Xu P."/>
            <person name="Fan H."/>
            <person name="Baudouin L."/>
            <person name="Xia W."/>
            <person name="Bocs S."/>
            <person name="Xu J."/>
            <person name="Li Q."/>
            <person name="Guo A."/>
            <person name="Zhou L."/>
            <person name="Li J."/>
            <person name="Wu Y."/>
            <person name="Ma Z."/>
            <person name="Armero A."/>
            <person name="Issali A.E."/>
            <person name="Liu N."/>
            <person name="Peng M."/>
            <person name="Yang Y."/>
        </authorList>
    </citation>
    <scope>NUCLEOTIDE SEQUENCE</scope>
    <source>
        <tissue evidence="5">Spear leaf of Hainan Tall coconut</tissue>
    </source>
</reference>
<keyword evidence="3" id="KW-0804">Transcription</keyword>
<comment type="similarity">
    <text evidence="1">Belongs to the bHLH protein family.</text>
</comment>
<comment type="caution">
    <text evidence="5">The sequence shown here is derived from an EMBL/GenBank/DDBJ whole genome shotgun (WGS) entry which is preliminary data.</text>
</comment>